<keyword evidence="1 5" id="KW-0479">Metal-binding</keyword>
<dbReference type="PANTHER" id="PTHR24211:SF37">
    <property type="entry name" value="PROTEIN ESPINAS-LIKE PROTEIN"/>
    <property type="match status" value="1"/>
</dbReference>
<comment type="caution">
    <text evidence="9">The sequence shown here is derived from an EMBL/GenBank/DDBJ whole genome shotgun (WGS) entry which is preliminary data.</text>
</comment>
<dbReference type="InterPro" id="IPR001781">
    <property type="entry name" value="Znf_LIM"/>
</dbReference>
<evidence type="ECO:0000313" key="9">
    <source>
        <dbReference type="EMBL" id="KAL0266282.1"/>
    </source>
</evidence>
<gene>
    <name evidence="9" type="ORF">PYX00_008874</name>
</gene>
<keyword evidence="3 5" id="KW-0862">Zinc</keyword>
<name>A0AAW2H946_9NEOP</name>
<proteinExistence type="predicted"/>
<dbReference type="PANTHER" id="PTHR24211">
    <property type="entry name" value="LIM DOMAIN-CONTAINING PROTEIN"/>
    <property type="match status" value="1"/>
</dbReference>
<evidence type="ECO:0000256" key="5">
    <source>
        <dbReference type="PROSITE-ProRule" id="PRU00125"/>
    </source>
</evidence>
<dbReference type="PROSITE" id="PS51303">
    <property type="entry name" value="PET"/>
    <property type="match status" value="1"/>
</dbReference>
<feature type="domain" description="LIM zinc-binding" evidence="7">
    <location>
        <begin position="160"/>
        <end position="225"/>
    </location>
</feature>
<evidence type="ECO:0000256" key="2">
    <source>
        <dbReference type="ARBA" id="ARBA00022737"/>
    </source>
</evidence>
<dbReference type="CDD" id="cd09414">
    <property type="entry name" value="LIM1_LIMPETin"/>
    <property type="match status" value="1"/>
</dbReference>
<evidence type="ECO:0000259" key="7">
    <source>
        <dbReference type="PROSITE" id="PS50023"/>
    </source>
</evidence>
<feature type="domain" description="PET" evidence="8">
    <location>
        <begin position="53"/>
        <end position="162"/>
    </location>
</feature>
<dbReference type="AlphaFoldDB" id="A0AAW2H946"/>
<dbReference type="GO" id="GO:0008270">
    <property type="term" value="F:zinc ion binding"/>
    <property type="evidence" value="ECO:0007669"/>
    <property type="project" value="InterPro"/>
</dbReference>
<dbReference type="EMBL" id="JARGDH010000005">
    <property type="protein sequence ID" value="KAL0266282.1"/>
    <property type="molecule type" value="Genomic_DNA"/>
</dbReference>
<dbReference type="SMART" id="SM00132">
    <property type="entry name" value="LIM"/>
    <property type="match status" value="1"/>
</dbReference>
<evidence type="ECO:0000256" key="3">
    <source>
        <dbReference type="ARBA" id="ARBA00022833"/>
    </source>
</evidence>
<evidence type="ECO:0000256" key="6">
    <source>
        <dbReference type="SAM" id="MobiDB-lite"/>
    </source>
</evidence>
<dbReference type="InterPro" id="IPR010442">
    <property type="entry name" value="PET_domain"/>
</dbReference>
<dbReference type="Gene3D" id="2.10.110.10">
    <property type="entry name" value="Cysteine Rich Protein"/>
    <property type="match status" value="1"/>
</dbReference>
<reference evidence="9" key="1">
    <citation type="journal article" date="2024" name="Gigascience">
        <title>Chromosome-level genome of the poultry shaft louse Menopon gallinae provides insight into the host-switching and adaptive evolution of parasitic lice.</title>
        <authorList>
            <person name="Xu Y."/>
            <person name="Ma L."/>
            <person name="Liu S."/>
            <person name="Liang Y."/>
            <person name="Liu Q."/>
            <person name="He Z."/>
            <person name="Tian L."/>
            <person name="Duan Y."/>
            <person name="Cai W."/>
            <person name="Li H."/>
            <person name="Song F."/>
        </authorList>
    </citation>
    <scope>NUCLEOTIDE SEQUENCE</scope>
    <source>
        <strain evidence="9">Cailab_2023a</strain>
    </source>
</reference>
<dbReference type="CDD" id="cd09830">
    <property type="entry name" value="PET_LIMPETin_LIM-9"/>
    <property type="match status" value="1"/>
</dbReference>
<dbReference type="SUPFAM" id="SSF57716">
    <property type="entry name" value="Glucocorticoid receptor-like (DNA-binding domain)"/>
    <property type="match status" value="1"/>
</dbReference>
<evidence type="ECO:0008006" key="10">
    <source>
        <dbReference type="Google" id="ProtNLM"/>
    </source>
</evidence>
<dbReference type="Pfam" id="PF00412">
    <property type="entry name" value="LIM"/>
    <property type="match status" value="1"/>
</dbReference>
<evidence type="ECO:0000256" key="4">
    <source>
        <dbReference type="ARBA" id="ARBA00023038"/>
    </source>
</evidence>
<evidence type="ECO:0000259" key="8">
    <source>
        <dbReference type="PROSITE" id="PS51303"/>
    </source>
</evidence>
<dbReference type="PROSITE" id="PS00478">
    <property type="entry name" value="LIM_DOMAIN_1"/>
    <property type="match status" value="1"/>
</dbReference>
<protein>
    <recommendedName>
        <fullName evidence="10">Prickle-like protein 3</fullName>
    </recommendedName>
</protein>
<keyword evidence="4 5" id="KW-0440">LIM domain</keyword>
<evidence type="ECO:0000256" key="1">
    <source>
        <dbReference type="ARBA" id="ARBA00022723"/>
    </source>
</evidence>
<organism evidence="9">
    <name type="scientific">Menopon gallinae</name>
    <name type="common">poultry shaft louse</name>
    <dbReference type="NCBI Taxonomy" id="328185"/>
    <lineage>
        <taxon>Eukaryota</taxon>
        <taxon>Metazoa</taxon>
        <taxon>Ecdysozoa</taxon>
        <taxon>Arthropoda</taxon>
        <taxon>Hexapoda</taxon>
        <taxon>Insecta</taxon>
        <taxon>Pterygota</taxon>
        <taxon>Neoptera</taxon>
        <taxon>Paraneoptera</taxon>
        <taxon>Psocodea</taxon>
        <taxon>Troctomorpha</taxon>
        <taxon>Phthiraptera</taxon>
        <taxon>Amblycera</taxon>
        <taxon>Menoponidae</taxon>
        <taxon>Menopon</taxon>
    </lineage>
</organism>
<keyword evidence="2" id="KW-0677">Repeat</keyword>
<dbReference type="Pfam" id="PF06297">
    <property type="entry name" value="PET"/>
    <property type="match status" value="1"/>
</dbReference>
<accession>A0AAW2H946</accession>
<dbReference type="PROSITE" id="PS50023">
    <property type="entry name" value="LIM_DOMAIN_2"/>
    <property type="match status" value="1"/>
</dbReference>
<dbReference type="InterPro" id="IPR047120">
    <property type="entry name" value="Pk/Esn/Tes"/>
</dbReference>
<sequence length="284" mass="32415">MKYSCIRVLELYCKVFDQMQLYNLIVRKTCSSCKCPRESHDIYHEEWINVRDMLGFDSNDDSNKDKSFREGYSWVPPGLPSHKIAEYFQQLPSFKVPRLGSSGEKYRDKQLMIQLPKQDLALAYCKHVDNIHQSCYEDFINARNEIALDVGYVKDVIATALCPTCHHFIKPGSLGVVAPKFGDNVAWHPGCFICNSCGEILVDLTYCVHDDMLYCERHYAEQLKPRCSGCDEVSFVPRSAYPSAASPLAPGKPDDFEDGSFSRLPPSRKHFETSPRFVTTPMRT</sequence>
<feature type="region of interest" description="Disordered" evidence="6">
    <location>
        <begin position="244"/>
        <end position="284"/>
    </location>
</feature>